<protein>
    <recommendedName>
        <fullName evidence="8">Cytochrome-c oxidase</fullName>
    </recommendedName>
</protein>
<sequence>MSDHDNGHIEDHIRVYLTVFGALAVLTVLTVAASYLDISTTEAIFLALTIATVKASLVAGYFMHLINEKQTIIWILTLTFIFFLFCMFIPMITVIDHASLS</sequence>
<dbReference type="NCBIfam" id="TIGR02229">
    <property type="entry name" value="caa3_sub_IV"/>
    <property type="match status" value="1"/>
</dbReference>
<evidence type="ECO:0000256" key="4">
    <source>
        <dbReference type="ARBA" id="ARBA00022989"/>
    </source>
</evidence>
<evidence type="ECO:0000313" key="7">
    <source>
        <dbReference type="EMBL" id="SVB16380.1"/>
    </source>
</evidence>
<keyword evidence="5 6" id="KW-0472">Membrane</keyword>
<feature type="transmembrane region" description="Helical" evidence="6">
    <location>
        <begin position="72"/>
        <end position="95"/>
    </location>
</feature>
<feature type="transmembrane region" description="Helical" evidence="6">
    <location>
        <begin position="15"/>
        <end position="36"/>
    </location>
</feature>
<dbReference type="GO" id="GO:0005886">
    <property type="term" value="C:plasma membrane"/>
    <property type="evidence" value="ECO:0007669"/>
    <property type="project" value="UniProtKB-SubCell"/>
</dbReference>
<dbReference type="EMBL" id="UINC01031018">
    <property type="protein sequence ID" value="SVB16380.1"/>
    <property type="molecule type" value="Genomic_DNA"/>
</dbReference>
<evidence type="ECO:0000256" key="5">
    <source>
        <dbReference type="ARBA" id="ARBA00023136"/>
    </source>
</evidence>
<evidence type="ECO:0008006" key="8">
    <source>
        <dbReference type="Google" id="ProtNLM"/>
    </source>
</evidence>
<evidence type="ECO:0000256" key="2">
    <source>
        <dbReference type="ARBA" id="ARBA00022475"/>
    </source>
</evidence>
<dbReference type="InterPro" id="IPR005171">
    <property type="entry name" value="Cyt_c_oxidase_su4_prok"/>
</dbReference>
<comment type="subcellular location">
    <subcellularLocation>
        <location evidence="1">Cell membrane</location>
        <topology evidence="1">Multi-pass membrane protein</topology>
    </subcellularLocation>
</comment>
<organism evidence="7">
    <name type="scientific">marine metagenome</name>
    <dbReference type="NCBI Taxonomy" id="408172"/>
    <lineage>
        <taxon>unclassified sequences</taxon>
        <taxon>metagenomes</taxon>
        <taxon>ecological metagenomes</taxon>
    </lineage>
</organism>
<dbReference type="Pfam" id="PF03626">
    <property type="entry name" value="COX4_pro"/>
    <property type="match status" value="1"/>
</dbReference>
<keyword evidence="4 6" id="KW-1133">Transmembrane helix</keyword>
<evidence type="ECO:0000256" key="3">
    <source>
        <dbReference type="ARBA" id="ARBA00022692"/>
    </source>
</evidence>
<proteinExistence type="predicted"/>
<accession>A0A382BRD3</accession>
<feature type="transmembrane region" description="Helical" evidence="6">
    <location>
        <begin position="43"/>
        <end position="66"/>
    </location>
</feature>
<dbReference type="InterPro" id="IPR011743">
    <property type="entry name" value="Caa3_sub_IV"/>
</dbReference>
<keyword evidence="3 6" id="KW-0812">Transmembrane</keyword>
<reference evidence="7" key="1">
    <citation type="submission" date="2018-05" db="EMBL/GenBank/DDBJ databases">
        <authorList>
            <person name="Lanie J.A."/>
            <person name="Ng W.-L."/>
            <person name="Kazmierczak K.M."/>
            <person name="Andrzejewski T.M."/>
            <person name="Davidsen T.M."/>
            <person name="Wayne K.J."/>
            <person name="Tettelin H."/>
            <person name="Glass J.I."/>
            <person name="Rusch D."/>
            <person name="Podicherti R."/>
            <person name="Tsui H.-C.T."/>
            <person name="Winkler M.E."/>
        </authorList>
    </citation>
    <scope>NUCLEOTIDE SEQUENCE</scope>
</reference>
<evidence type="ECO:0000256" key="1">
    <source>
        <dbReference type="ARBA" id="ARBA00004651"/>
    </source>
</evidence>
<keyword evidence="2" id="KW-1003">Cell membrane</keyword>
<dbReference type="AlphaFoldDB" id="A0A382BRD3"/>
<evidence type="ECO:0000256" key="6">
    <source>
        <dbReference type="SAM" id="Phobius"/>
    </source>
</evidence>
<gene>
    <name evidence="7" type="ORF">METZ01_LOCUS169234</name>
</gene>
<name>A0A382BRD3_9ZZZZ</name>